<organism evidence="1 2">
    <name type="scientific">Pseudomonas corrugata</name>
    <dbReference type="NCBI Taxonomy" id="47879"/>
    <lineage>
        <taxon>Bacteria</taxon>
        <taxon>Pseudomonadati</taxon>
        <taxon>Pseudomonadota</taxon>
        <taxon>Gammaproteobacteria</taxon>
        <taxon>Pseudomonadales</taxon>
        <taxon>Pseudomonadaceae</taxon>
        <taxon>Pseudomonas</taxon>
    </lineage>
</organism>
<dbReference type="EMBL" id="RBOJ01000015">
    <property type="protein sequence ID" value="RMM55008.1"/>
    <property type="molecule type" value="Genomic_DNA"/>
</dbReference>
<name>A0A3M3EZH5_9PSED</name>
<dbReference type="InterPro" id="IPR008964">
    <property type="entry name" value="Invasin/intimin_cell_adhesion"/>
</dbReference>
<sequence>MDIQSSTLDDLFELYPVIIPGWITPVKPAGIADGGIPKSLYDGQPQGLLCLIDPWTELKRQSWTMAAYDRADLFVNDDPTPVAGKTVDPGEEQDRLPLYIPHGQLIHGVNRLHYKVTRPGENAAPSRDLHVLYHLRAPGEPAPTGLDLVIPPDVVNDGVSAERAAQGVEFGFDYSHRRDYDHIRLLLGNATVEWEITDSSIPVVKTLFTDTFQQAGDNPNTLAEFVVFDQLGNVNRSPTKRLDIHLGSALVLPTLDSVQDANEVEIPDGTTTVSTTLKLSGQASKGRKVEIFEGNDPNPVSKGEATADNASGIWELEITVELGPRRLYAKSLYHSGNVYSNARTLTVVEAIRVVSLTASPRGAEYSFAPDSGFPTTGFNGARFKINVAGGRPPYLFSASNSAWASIHAETGEVTRITYHEVTFTVTDAAQPTPNRATFAMKQAALWFTGLYGYETWSAAAGRGRLPAPGHLTSGQGVRGLGTLFGEWGDMQQGYNWTLGGTNESGVPDPNLSEYWTHQNSGDGSYYTVSIKYGYVYKRPHNWFIPHVGVESLGPAPLFLDAFGFPPGLRPPKDYPDTRELEEGSPT</sequence>
<dbReference type="Gene3D" id="2.60.40.1080">
    <property type="match status" value="1"/>
</dbReference>
<dbReference type="AlphaFoldDB" id="A0A3M3EZH5"/>
<evidence type="ECO:0000313" key="2">
    <source>
        <dbReference type="Proteomes" id="UP000270661"/>
    </source>
</evidence>
<evidence type="ECO:0000313" key="1">
    <source>
        <dbReference type="EMBL" id="RMM55008.1"/>
    </source>
</evidence>
<dbReference type="OrthoDB" id="7017389at2"/>
<comment type="caution">
    <text evidence="1">The sequence shown here is derived from an EMBL/GenBank/DDBJ whole genome shotgun (WGS) entry which is preliminary data.</text>
</comment>
<protein>
    <submittedName>
        <fullName evidence="1">Uncharacterized protein</fullName>
    </submittedName>
</protein>
<dbReference type="Proteomes" id="UP000270661">
    <property type="component" value="Unassembled WGS sequence"/>
</dbReference>
<dbReference type="SUPFAM" id="SSF49373">
    <property type="entry name" value="Invasin/intimin cell-adhesion fragments"/>
    <property type="match status" value="1"/>
</dbReference>
<dbReference type="KEGG" id="pcg:AXG94_23090"/>
<gene>
    <name evidence="1" type="ORF">ALQ77_03068</name>
</gene>
<accession>A0A3M3EZH5</accession>
<reference evidence="1 2" key="1">
    <citation type="submission" date="2018-08" db="EMBL/GenBank/DDBJ databases">
        <title>Recombination of ecologically and evolutionarily significant loci maintains genetic cohesion in the Pseudomonas syringae species complex.</title>
        <authorList>
            <person name="Dillon M."/>
            <person name="Thakur S."/>
            <person name="Almeida R.N.D."/>
            <person name="Weir B.S."/>
            <person name="Guttman D.S."/>
        </authorList>
    </citation>
    <scope>NUCLEOTIDE SEQUENCE [LARGE SCALE GENOMIC DNA]</scope>
    <source>
        <strain evidence="1 2">NCPPB2445</strain>
    </source>
</reference>
<keyword evidence="2" id="KW-1185">Reference proteome</keyword>
<proteinExistence type="predicted"/>
<dbReference type="GeneID" id="55647288"/>
<dbReference type="RefSeq" id="WP_053192900.1">
    <property type="nucleotide sequence ID" value="NZ_CP014262.1"/>
</dbReference>